<dbReference type="InterPro" id="IPR043454">
    <property type="entry name" value="NPH3/RPT2-like"/>
</dbReference>
<name>A0A061RHQ5_9CHLO</name>
<dbReference type="EMBL" id="GBEZ01016039">
    <property type="protein sequence ID" value="JAC70175.1"/>
    <property type="molecule type" value="Transcribed_RNA"/>
</dbReference>
<dbReference type="Pfam" id="PF00651">
    <property type="entry name" value="BTB"/>
    <property type="match status" value="1"/>
</dbReference>
<dbReference type="Gene3D" id="3.30.710.10">
    <property type="entry name" value="Potassium Channel Kv1.1, Chain A"/>
    <property type="match status" value="1"/>
</dbReference>
<protein>
    <recommendedName>
        <fullName evidence="3">BTB domain-containing protein</fullName>
    </recommendedName>
</protein>
<sequence length="443" mass="50805">MSELSVLHRLWEAPDLTDVFVIVEHIAFKLNRFPLAVKSKYFRARFNRTWHSKEESDKYSTVELKKLAGGSRVFEIVARHCYGFNVLGYESQECNCDNFENTFPELLCAADFLGMEEDGNLLVLAMERLQSFLQGPVSSKLLHKTLTVLLKSLTIELRAACCAISGLHKLLYVATAELLVNTLTLPERAAENLLKLNSSDFLELMSHIEEIYVQSEDRRKKGIRSILSNLSLAYFLSKNTCEEITCFKTGERIKILRLFANSSDSLKADKVIELLSSLNIEYLKKSVFFCLKSESVCNTNDEQCLYPRLYSSRMKCAFGKGVSHMQKNSPFEMHLKRRKLQSAIEEDRTALEPTYEEYKEEVGASLEEIEEQWKVFGLVCVVAGRHLKTLYAEQLIKLKLHPLIIRCMWEEALRTGMWNGRKESCPSGLDSPSVNRDPRWHSP</sequence>
<accession>A0A061RHQ5</accession>
<gene>
    <name evidence="4" type="ORF">TSPGSL018_4732</name>
</gene>
<comment type="pathway">
    <text evidence="1">Protein modification; protein ubiquitination.</text>
</comment>
<dbReference type="PANTHER" id="PTHR32370">
    <property type="entry name" value="OS12G0117600 PROTEIN"/>
    <property type="match status" value="1"/>
</dbReference>
<evidence type="ECO:0000313" key="4">
    <source>
        <dbReference type="EMBL" id="JAC70175.1"/>
    </source>
</evidence>
<proteinExistence type="predicted"/>
<dbReference type="SUPFAM" id="SSF54695">
    <property type="entry name" value="POZ domain"/>
    <property type="match status" value="1"/>
</dbReference>
<evidence type="ECO:0000256" key="1">
    <source>
        <dbReference type="ARBA" id="ARBA00004906"/>
    </source>
</evidence>
<evidence type="ECO:0000259" key="3">
    <source>
        <dbReference type="PROSITE" id="PS50097"/>
    </source>
</evidence>
<dbReference type="InterPro" id="IPR011333">
    <property type="entry name" value="SKP1/BTB/POZ_sf"/>
</dbReference>
<evidence type="ECO:0000256" key="2">
    <source>
        <dbReference type="SAM" id="MobiDB-lite"/>
    </source>
</evidence>
<dbReference type="AlphaFoldDB" id="A0A061RHQ5"/>
<organism evidence="4">
    <name type="scientific">Tetraselmis sp. GSL018</name>
    <dbReference type="NCBI Taxonomy" id="582737"/>
    <lineage>
        <taxon>Eukaryota</taxon>
        <taxon>Viridiplantae</taxon>
        <taxon>Chlorophyta</taxon>
        <taxon>core chlorophytes</taxon>
        <taxon>Chlorodendrophyceae</taxon>
        <taxon>Chlorodendrales</taxon>
        <taxon>Chlorodendraceae</taxon>
        <taxon>Tetraselmis</taxon>
    </lineage>
</organism>
<reference evidence="4" key="1">
    <citation type="submission" date="2014-05" db="EMBL/GenBank/DDBJ databases">
        <title>The transcriptome of the halophilic microalga Tetraselmis sp. GSL018 isolated from the Great Salt Lake, Utah.</title>
        <authorList>
            <person name="Jinkerson R.E."/>
            <person name="D'Adamo S."/>
            <person name="Posewitz M.C."/>
        </authorList>
    </citation>
    <scope>NUCLEOTIDE SEQUENCE</scope>
    <source>
        <strain evidence="4">GSL018</strain>
    </source>
</reference>
<dbReference type="PROSITE" id="PS50097">
    <property type="entry name" value="BTB"/>
    <property type="match status" value="1"/>
</dbReference>
<feature type="region of interest" description="Disordered" evidence="2">
    <location>
        <begin position="423"/>
        <end position="443"/>
    </location>
</feature>
<feature type="domain" description="BTB" evidence="3">
    <location>
        <begin position="17"/>
        <end position="82"/>
    </location>
</feature>
<dbReference type="InterPro" id="IPR000210">
    <property type="entry name" value="BTB/POZ_dom"/>
</dbReference>